<dbReference type="EMBL" id="ML736759">
    <property type="protein sequence ID" value="KAE8405631.1"/>
    <property type="molecule type" value="Genomic_DNA"/>
</dbReference>
<evidence type="ECO:0000313" key="4">
    <source>
        <dbReference type="Proteomes" id="UP000325579"/>
    </source>
</evidence>
<evidence type="ECO:0000256" key="1">
    <source>
        <dbReference type="ARBA" id="ARBA00005437"/>
    </source>
</evidence>
<name>A0A5N7DGU1_9EURO</name>
<reference evidence="3 4" key="1">
    <citation type="submission" date="2019-04" db="EMBL/GenBank/DDBJ databases">
        <authorList>
            <consortium name="DOE Joint Genome Institute"/>
            <person name="Mondo S."/>
            <person name="Kjaerbolling I."/>
            <person name="Vesth T."/>
            <person name="Frisvad J.C."/>
            <person name="Nybo J.L."/>
            <person name="Theobald S."/>
            <person name="Kildgaard S."/>
            <person name="Isbrandt T."/>
            <person name="Kuo A."/>
            <person name="Sato A."/>
            <person name="Lyhne E.K."/>
            <person name="Kogle M.E."/>
            <person name="Wiebenga A."/>
            <person name="Kun R.S."/>
            <person name="Lubbers R.J."/>
            <person name="Makela M.R."/>
            <person name="Barry K."/>
            <person name="Chovatia M."/>
            <person name="Clum A."/>
            <person name="Daum C."/>
            <person name="Haridas S."/>
            <person name="He G."/>
            <person name="LaButti K."/>
            <person name="Lipzen A."/>
            <person name="Riley R."/>
            <person name="Salamov A."/>
            <person name="Simmons B.A."/>
            <person name="Magnuson J.K."/>
            <person name="Henrissat B."/>
            <person name="Mortensen U.H."/>
            <person name="Larsen T.O."/>
            <person name="Devries R.P."/>
            <person name="Grigoriev I.V."/>
            <person name="Machida M."/>
            <person name="Baker S.E."/>
            <person name="Andersen M.R."/>
            <person name="Cantor M.N."/>
            <person name="Hua S.X."/>
        </authorList>
    </citation>
    <scope>NUCLEOTIDE SEQUENCE [LARGE SCALE GENOMIC DNA]</scope>
    <source>
        <strain evidence="3 4">CBS 119388</strain>
    </source>
</reference>
<sequence>MDDNDATPYCRLSPPPRPIALRPESISRSEILVTVKNRPEPWHSLDYSVEYEGQTIFSVQGYPWSIGQRRVFYDRSGLPLFELRGRWYNSSCLELRLPGEMGHVILSAKLRVAVRAPKAVVRFRNAAVSEQRRSRDARKRKAKEKVDGDDDNNVGLPGSDELMLEVRDEDPYHHTQVLVLGDQIVAHIRLVTNPAELSEGPQPLSRCRPKWEVRVAPGVDVALIAVVVVILGQRVTVDERGTAGEELTELRLSN</sequence>
<dbReference type="OrthoDB" id="97518at2759"/>
<proteinExistence type="inferred from homology"/>
<dbReference type="InterPro" id="IPR038595">
    <property type="entry name" value="LOR_sf"/>
</dbReference>
<organism evidence="3 4">
    <name type="scientific">Aspergillus pseudonomiae</name>
    <dbReference type="NCBI Taxonomy" id="1506151"/>
    <lineage>
        <taxon>Eukaryota</taxon>
        <taxon>Fungi</taxon>
        <taxon>Dikarya</taxon>
        <taxon>Ascomycota</taxon>
        <taxon>Pezizomycotina</taxon>
        <taxon>Eurotiomycetes</taxon>
        <taxon>Eurotiomycetidae</taxon>
        <taxon>Eurotiales</taxon>
        <taxon>Aspergillaceae</taxon>
        <taxon>Aspergillus</taxon>
        <taxon>Aspergillus subgen. Circumdati</taxon>
    </lineage>
</organism>
<accession>A0A5N7DGU1</accession>
<dbReference type="InterPro" id="IPR007612">
    <property type="entry name" value="LOR"/>
</dbReference>
<keyword evidence="4" id="KW-1185">Reference proteome</keyword>
<comment type="similarity">
    <text evidence="1">Belongs to the LOR family.</text>
</comment>
<dbReference type="Gene3D" id="2.40.160.200">
    <property type="entry name" value="LURP1-related"/>
    <property type="match status" value="1"/>
</dbReference>
<evidence type="ECO:0000256" key="2">
    <source>
        <dbReference type="SAM" id="MobiDB-lite"/>
    </source>
</evidence>
<evidence type="ECO:0000313" key="3">
    <source>
        <dbReference type="EMBL" id="KAE8405631.1"/>
    </source>
</evidence>
<dbReference type="AlphaFoldDB" id="A0A5N7DGU1"/>
<dbReference type="InterPro" id="IPR025659">
    <property type="entry name" value="Tubby-like_C"/>
</dbReference>
<feature type="region of interest" description="Disordered" evidence="2">
    <location>
        <begin position="132"/>
        <end position="158"/>
    </location>
</feature>
<dbReference type="Proteomes" id="UP000325579">
    <property type="component" value="Unassembled WGS sequence"/>
</dbReference>
<dbReference type="Pfam" id="PF04525">
    <property type="entry name" value="LOR"/>
    <property type="match status" value="1"/>
</dbReference>
<dbReference type="SUPFAM" id="SSF54518">
    <property type="entry name" value="Tubby C-terminal domain-like"/>
    <property type="match status" value="1"/>
</dbReference>
<evidence type="ECO:0008006" key="5">
    <source>
        <dbReference type="Google" id="ProtNLM"/>
    </source>
</evidence>
<gene>
    <name evidence="3" type="ORF">BDV37DRAFT_270617</name>
</gene>
<dbReference type="RefSeq" id="XP_031942950.1">
    <property type="nucleotide sequence ID" value="XM_032084588.1"/>
</dbReference>
<protein>
    <recommendedName>
        <fullName evidence="5">Tubby C-terminal-like domain-containing protein</fullName>
    </recommendedName>
</protein>
<dbReference type="GeneID" id="43669279"/>